<comment type="domain">
    <text evidence="5">The PRC barrel domain binds ribosomal protein uS19.</text>
</comment>
<dbReference type="InterPro" id="IPR011961">
    <property type="entry name" value="RimM"/>
</dbReference>
<organism evidence="8 9">
    <name type="scientific">Reyranella soli</name>
    <dbReference type="NCBI Taxonomy" id="1230389"/>
    <lineage>
        <taxon>Bacteria</taxon>
        <taxon>Pseudomonadati</taxon>
        <taxon>Pseudomonadota</taxon>
        <taxon>Alphaproteobacteria</taxon>
        <taxon>Hyphomicrobiales</taxon>
        <taxon>Reyranellaceae</taxon>
        <taxon>Reyranella</taxon>
    </lineage>
</organism>
<name>A0A512NA00_9HYPH</name>
<evidence type="ECO:0000256" key="5">
    <source>
        <dbReference type="HAMAP-Rule" id="MF_00014"/>
    </source>
</evidence>
<dbReference type="HAMAP" id="MF_00014">
    <property type="entry name" value="Ribosome_mat_RimM"/>
    <property type="match status" value="1"/>
</dbReference>
<dbReference type="GO" id="GO:0005840">
    <property type="term" value="C:ribosome"/>
    <property type="evidence" value="ECO:0007669"/>
    <property type="project" value="InterPro"/>
</dbReference>
<dbReference type="Pfam" id="PF01782">
    <property type="entry name" value="RimM"/>
    <property type="match status" value="1"/>
</dbReference>
<dbReference type="RefSeq" id="WP_147149883.1">
    <property type="nucleotide sequence ID" value="NZ_BKAJ01000045.1"/>
</dbReference>
<dbReference type="PANTHER" id="PTHR33692">
    <property type="entry name" value="RIBOSOME MATURATION FACTOR RIMM"/>
    <property type="match status" value="1"/>
</dbReference>
<evidence type="ECO:0000313" key="9">
    <source>
        <dbReference type="Proteomes" id="UP000321058"/>
    </source>
</evidence>
<comment type="subcellular location">
    <subcellularLocation>
        <location evidence="5">Cytoplasm</location>
    </subcellularLocation>
</comment>
<sequence length="179" mass="19011">MSGGRVLLGVVAAPHGVRGLVRIRSFTEDPMAITSYGELSDEAGKTRYRVEALSTVKGAVLARIEGVADRNAAEAIRGLRLFVERERLPVTGEREWYEADLIGLPAVGTDGRDWGKVMAFHDFGAGRTMEVSGGTASRQSVMLPFTDEAVPEVDVEGGKVVVDPPAGLLAGGSEKEAKD</sequence>
<keyword evidence="3 5" id="KW-0698">rRNA processing</keyword>
<dbReference type="InterPro" id="IPR009000">
    <property type="entry name" value="Transl_B-barrel_sf"/>
</dbReference>
<keyword evidence="2 5" id="KW-0690">Ribosome biogenesis</keyword>
<comment type="caution">
    <text evidence="8">The sequence shown here is derived from an EMBL/GenBank/DDBJ whole genome shotgun (WGS) entry which is preliminary data.</text>
</comment>
<accession>A0A512NA00</accession>
<dbReference type="SUPFAM" id="SSF50447">
    <property type="entry name" value="Translation proteins"/>
    <property type="match status" value="1"/>
</dbReference>
<evidence type="ECO:0000256" key="3">
    <source>
        <dbReference type="ARBA" id="ARBA00022552"/>
    </source>
</evidence>
<evidence type="ECO:0000259" key="6">
    <source>
        <dbReference type="Pfam" id="PF01782"/>
    </source>
</evidence>
<comment type="similarity">
    <text evidence="5">Belongs to the RimM family.</text>
</comment>
<dbReference type="InterPro" id="IPR011033">
    <property type="entry name" value="PRC_barrel-like_sf"/>
</dbReference>
<evidence type="ECO:0000313" key="8">
    <source>
        <dbReference type="EMBL" id="GEP55809.1"/>
    </source>
</evidence>
<dbReference type="InterPro" id="IPR056792">
    <property type="entry name" value="PRC_RimM"/>
</dbReference>
<dbReference type="OrthoDB" id="9788191at2"/>
<evidence type="ECO:0000259" key="7">
    <source>
        <dbReference type="Pfam" id="PF24986"/>
    </source>
</evidence>
<dbReference type="NCBIfam" id="TIGR02273">
    <property type="entry name" value="16S_RimM"/>
    <property type="match status" value="1"/>
</dbReference>
<keyword evidence="9" id="KW-1185">Reference proteome</keyword>
<dbReference type="Proteomes" id="UP000321058">
    <property type="component" value="Unassembled WGS sequence"/>
</dbReference>
<dbReference type="GO" id="GO:0043022">
    <property type="term" value="F:ribosome binding"/>
    <property type="evidence" value="ECO:0007669"/>
    <property type="project" value="InterPro"/>
</dbReference>
<dbReference type="Gene3D" id="2.30.30.240">
    <property type="entry name" value="PRC-barrel domain"/>
    <property type="match status" value="1"/>
</dbReference>
<dbReference type="AlphaFoldDB" id="A0A512NA00"/>
<keyword evidence="1 5" id="KW-0963">Cytoplasm</keyword>
<dbReference type="GO" id="GO:0005737">
    <property type="term" value="C:cytoplasm"/>
    <property type="evidence" value="ECO:0007669"/>
    <property type="project" value="UniProtKB-SubCell"/>
</dbReference>
<dbReference type="PANTHER" id="PTHR33692:SF1">
    <property type="entry name" value="RIBOSOME MATURATION FACTOR RIMM"/>
    <property type="match status" value="1"/>
</dbReference>
<evidence type="ECO:0000256" key="4">
    <source>
        <dbReference type="ARBA" id="ARBA00023186"/>
    </source>
</evidence>
<feature type="domain" description="RimM N-terminal" evidence="6">
    <location>
        <begin position="8"/>
        <end position="86"/>
    </location>
</feature>
<feature type="domain" description="Ribosome maturation factor RimM PRC barrel" evidence="7">
    <location>
        <begin position="100"/>
        <end position="168"/>
    </location>
</feature>
<proteinExistence type="inferred from homology"/>
<dbReference type="InterPro" id="IPR036976">
    <property type="entry name" value="RimM_N_sf"/>
</dbReference>
<dbReference type="EMBL" id="BKAJ01000045">
    <property type="protein sequence ID" value="GEP55809.1"/>
    <property type="molecule type" value="Genomic_DNA"/>
</dbReference>
<dbReference type="GO" id="GO:0006364">
    <property type="term" value="P:rRNA processing"/>
    <property type="evidence" value="ECO:0007669"/>
    <property type="project" value="UniProtKB-UniRule"/>
</dbReference>
<evidence type="ECO:0000256" key="1">
    <source>
        <dbReference type="ARBA" id="ARBA00022490"/>
    </source>
</evidence>
<dbReference type="InterPro" id="IPR002676">
    <property type="entry name" value="RimM_N"/>
</dbReference>
<reference evidence="8 9" key="1">
    <citation type="submission" date="2019-07" db="EMBL/GenBank/DDBJ databases">
        <title>Whole genome shotgun sequence of Reyranella soli NBRC 108950.</title>
        <authorList>
            <person name="Hosoyama A."/>
            <person name="Uohara A."/>
            <person name="Ohji S."/>
            <person name="Ichikawa N."/>
        </authorList>
    </citation>
    <scope>NUCLEOTIDE SEQUENCE [LARGE SCALE GENOMIC DNA]</scope>
    <source>
        <strain evidence="8 9">NBRC 108950</strain>
    </source>
</reference>
<keyword evidence="4 5" id="KW-0143">Chaperone</keyword>
<protein>
    <recommendedName>
        <fullName evidence="5">Ribosome maturation factor RimM</fullName>
    </recommendedName>
</protein>
<comment type="subunit">
    <text evidence="5">Binds ribosomal protein uS19.</text>
</comment>
<comment type="function">
    <text evidence="5">An accessory protein needed during the final step in the assembly of 30S ribosomal subunit, possibly for assembly of the head region. Essential for efficient processing of 16S rRNA. May be needed both before and after RbfA during the maturation of 16S rRNA. It has affinity for free ribosomal 30S subunits but not for 70S ribosomes.</text>
</comment>
<evidence type="ECO:0000256" key="2">
    <source>
        <dbReference type="ARBA" id="ARBA00022517"/>
    </source>
</evidence>
<dbReference type="GO" id="GO:0042274">
    <property type="term" value="P:ribosomal small subunit biogenesis"/>
    <property type="evidence" value="ECO:0007669"/>
    <property type="project" value="UniProtKB-UniRule"/>
</dbReference>
<gene>
    <name evidence="5 8" type="primary">rimM</name>
    <name evidence="8" type="ORF">RSO01_29750</name>
</gene>
<dbReference type="SUPFAM" id="SSF50346">
    <property type="entry name" value="PRC-barrel domain"/>
    <property type="match status" value="1"/>
</dbReference>
<dbReference type="Gene3D" id="2.40.30.60">
    <property type="entry name" value="RimM"/>
    <property type="match status" value="1"/>
</dbReference>
<dbReference type="Pfam" id="PF24986">
    <property type="entry name" value="PRC_RimM"/>
    <property type="match status" value="1"/>
</dbReference>